<dbReference type="Gene3D" id="2.40.37.10">
    <property type="entry name" value="Lyase, Ornithine Decarboxylase, Chain A, domain 1"/>
    <property type="match status" value="1"/>
</dbReference>
<dbReference type="Proteomes" id="UP000001508">
    <property type="component" value="Chromosome"/>
</dbReference>
<dbReference type="GO" id="GO:0008836">
    <property type="term" value="F:diaminopimelate decarboxylase activity"/>
    <property type="evidence" value="ECO:0007669"/>
    <property type="project" value="TreeGrafter"/>
</dbReference>
<evidence type="ECO:0000256" key="3">
    <source>
        <dbReference type="ARBA" id="ARBA00013633"/>
    </source>
</evidence>
<dbReference type="AlphaFoldDB" id="D6Z5U4"/>
<dbReference type="GO" id="GO:0009089">
    <property type="term" value="P:lysine biosynthetic process via diaminopimelate"/>
    <property type="evidence" value="ECO:0007669"/>
    <property type="project" value="TreeGrafter"/>
</dbReference>
<dbReference type="InterPro" id="IPR029066">
    <property type="entry name" value="PLP-binding_barrel"/>
</dbReference>
<comment type="cofactor">
    <cofactor evidence="1">
        <name>pyridoxal 5'-phosphate</name>
        <dbReference type="ChEBI" id="CHEBI:597326"/>
    </cofactor>
</comment>
<dbReference type="FunFam" id="3.20.20.10:FF:000012">
    <property type="entry name" value="Carboxynorspermidine/carboxyspermidine decarboxylase"/>
    <property type="match status" value="1"/>
</dbReference>
<dbReference type="eggNOG" id="COG0019">
    <property type="taxonomic scope" value="Bacteria"/>
</dbReference>
<dbReference type="HOGENOM" id="CLU_038560_0_0_7"/>
<dbReference type="InterPro" id="IPR005730">
    <property type="entry name" value="Nsp_de-COase"/>
</dbReference>
<dbReference type="InterPro" id="IPR009006">
    <property type="entry name" value="Ala_racemase/Decarboxylase_C"/>
</dbReference>
<evidence type="ECO:0000256" key="8">
    <source>
        <dbReference type="ARBA" id="ARBA00025802"/>
    </source>
</evidence>
<comment type="similarity">
    <text evidence="8">Belongs to the Orn/Lys/Arg decarboxylase class-II family. NspC subfamily.</text>
</comment>
<dbReference type="SUPFAM" id="SSF51419">
    <property type="entry name" value="PLP-binding barrel"/>
    <property type="match status" value="1"/>
</dbReference>
<dbReference type="OrthoDB" id="9804410at2"/>
<dbReference type="EMBL" id="CP001940">
    <property type="protein sequence ID" value="ADH84826.1"/>
    <property type="molecule type" value="Genomic_DNA"/>
</dbReference>
<dbReference type="Gene3D" id="3.20.20.10">
    <property type="entry name" value="Alanine racemase"/>
    <property type="match status" value="1"/>
</dbReference>
<sequence length="391" mass="43506">MAATSPFPFVERVPSPCYVCDTGKLAANLAALDEVQRRTGAKIILAFKGFAMWSLFPQIRAVLPGASASSLDEARLAAEEFGGEVHVYCPAYREEDFAEMLGYADHLVFNSFSQWQQYQGQVAAHQRQISCGIRVNPEYSEVEVDLYNPCGRYSRLGVTREHFRPELLAGPEQLAPAIEGLHFHALCEQNADALAGTLAAFNEKFGRFVQGMKWLNFGGGHHITRADYDRELLCRLIDETQQRYGVQVYLEPGEAIALNIGVLVARVLDIVENEISIAILDTSAATHMPDVLEMPYRPHIFGAGEPGQYPHTYRLGGLSCLAGDIIGDYSFPEPLTPGQRLVFGDMAHYTMVKNTTFNGVRLPSIATYDPATDNLKVIRRFGYEDYRNRLS</sequence>
<gene>
    <name evidence="13" type="ordered locus">DaAHT2_0113</name>
</gene>
<evidence type="ECO:0000256" key="5">
    <source>
        <dbReference type="ARBA" id="ARBA00022898"/>
    </source>
</evidence>
<dbReference type="Pfam" id="PF00278">
    <property type="entry name" value="Orn_DAP_Arg_deC"/>
    <property type="match status" value="1"/>
</dbReference>
<dbReference type="GO" id="GO:0045312">
    <property type="term" value="P:nor-spermidine biosynthetic process"/>
    <property type="evidence" value="ECO:0007669"/>
    <property type="project" value="InterPro"/>
</dbReference>
<accession>D6Z5U4</accession>
<keyword evidence="6" id="KW-0745">Spermidine biosynthesis</keyword>
<comment type="catalytic activity">
    <reaction evidence="9">
        <text>carboxyspermidine + H(+) = spermidine + CO2</text>
        <dbReference type="Rhea" id="RHEA:34095"/>
        <dbReference type="ChEBI" id="CHEBI:15378"/>
        <dbReference type="ChEBI" id="CHEBI:16526"/>
        <dbReference type="ChEBI" id="CHEBI:57834"/>
        <dbReference type="ChEBI" id="CHEBI:65072"/>
        <dbReference type="EC" id="4.1.1.96"/>
    </reaction>
</comment>
<evidence type="ECO:0000313" key="14">
    <source>
        <dbReference type="Proteomes" id="UP000001508"/>
    </source>
</evidence>
<evidence type="ECO:0000256" key="4">
    <source>
        <dbReference type="ARBA" id="ARBA00022793"/>
    </source>
</evidence>
<dbReference type="SUPFAM" id="SSF50621">
    <property type="entry name" value="Alanine racemase C-terminal domain-like"/>
    <property type="match status" value="1"/>
</dbReference>
<feature type="binding site" evidence="11">
    <location>
        <position position="290"/>
    </location>
    <ligand>
        <name>substrate</name>
    </ligand>
</feature>
<evidence type="ECO:0000259" key="12">
    <source>
        <dbReference type="Pfam" id="PF00278"/>
    </source>
</evidence>
<keyword evidence="5" id="KW-0663">Pyridoxal phosphate</keyword>
<comment type="catalytic activity">
    <reaction evidence="10">
        <text>carboxynorspermidine + H(+) = norspermidine + CO2</text>
        <dbReference type="Rhea" id="RHEA:34099"/>
        <dbReference type="ChEBI" id="CHEBI:15378"/>
        <dbReference type="ChEBI" id="CHEBI:16526"/>
        <dbReference type="ChEBI" id="CHEBI:57920"/>
        <dbReference type="ChEBI" id="CHEBI:65070"/>
        <dbReference type="EC" id="4.1.1.96"/>
    </reaction>
</comment>
<dbReference type="InterPro" id="IPR022643">
    <property type="entry name" value="De-COase2_C"/>
</dbReference>
<feature type="domain" description="Orn/DAP/Arg decarboxylase 2 C-terminal" evidence="12">
    <location>
        <begin position="17"/>
        <end position="346"/>
    </location>
</feature>
<dbReference type="RefSeq" id="WP_013162357.1">
    <property type="nucleotide sequence ID" value="NC_014216.1"/>
</dbReference>
<keyword evidence="7" id="KW-0456">Lyase</keyword>
<evidence type="ECO:0000256" key="10">
    <source>
        <dbReference type="ARBA" id="ARBA00047389"/>
    </source>
</evidence>
<evidence type="ECO:0000256" key="7">
    <source>
        <dbReference type="ARBA" id="ARBA00023239"/>
    </source>
</evidence>
<evidence type="ECO:0000256" key="9">
    <source>
        <dbReference type="ARBA" id="ARBA00047351"/>
    </source>
</evidence>
<evidence type="ECO:0000313" key="13">
    <source>
        <dbReference type="EMBL" id="ADH84826.1"/>
    </source>
</evidence>
<dbReference type="NCBIfam" id="TIGR01047">
    <property type="entry name" value="nspC"/>
    <property type="match status" value="1"/>
</dbReference>
<evidence type="ECO:0000256" key="11">
    <source>
        <dbReference type="PIRSR" id="PIRSR038941-1"/>
    </source>
</evidence>
<keyword evidence="4" id="KW-0210">Decarboxylase</keyword>
<feature type="binding site" evidence="11">
    <location>
        <position position="254"/>
    </location>
    <ligand>
        <name>substrate</name>
    </ligand>
</feature>
<name>D6Z5U4_DESAT</name>
<proteinExistence type="inferred from homology"/>
<dbReference type="STRING" id="589865.DaAHT2_0113"/>
<organism evidence="13 14">
    <name type="scientific">Desulfurivibrio alkaliphilus (strain DSM 19089 / UNIQEM U267 / AHT2)</name>
    <dbReference type="NCBI Taxonomy" id="589865"/>
    <lineage>
        <taxon>Bacteria</taxon>
        <taxon>Pseudomonadati</taxon>
        <taxon>Thermodesulfobacteriota</taxon>
        <taxon>Desulfobulbia</taxon>
        <taxon>Desulfobulbales</taxon>
        <taxon>Desulfobulbaceae</taxon>
        <taxon>Desulfurivibrio</taxon>
    </lineage>
</organism>
<protein>
    <recommendedName>
        <fullName evidence="3">Carboxynorspermidine/carboxyspermidine decarboxylase</fullName>
        <ecNumber evidence="2">4.1.1.96</ecNumber>
    </recommendedName>
</protein>
<dbReference type="InParanoid" id="D6Z5U4"/>
<dbReference type="EC" id="4.1.1.96" evidence="2"/>
<evidence type="ECO:0000256" key="2">
    <source>
        <dbReference type="ARBA" id="ARBA00012259"/>
    </source>
</evidence>
<evidence type="ECO:0000256" key="6">
    <source>
        <dbReference type="ARBA" id="ARBA00023066"/>
    </source>
</evidence>
<dbReference type="PANTHER" id="PTHR43727">
    <property type="entry name" value="DIAMINOPIMELATE DECARBOXYLASE"/>
    <property type="match status" value="1"/>
</dbReference>
<evidence type="ECO:0000256" key="1">
    <source>
        <dbReference type="ARBA" id="ARBA00001933"/>
    </source>
</evidence>
<reference evidence="14" key="1">
    <citation type="submission" date="2010-02" db="EMBL/GenBank/DDBJ databases">
        <title>Complete sequence of Desulfurivibrio alkaliphilus AHT2.</title>
        <authorList>
            <consortium name="US DOE Joint Genome Institute"/>
            <person name="Pitluck S."/>
            <person name="Chertkov O."/>
            <person name="Detter J.C."/>
            <person name="Han C."/>
            <person name="Tapia R."/>
            <person name="Larimer F."/>
            <person name="Land M."/>
            <person name="Hauser L."/>
            <person name="Kyrpides N."/>
            <person name="Mikhailova N."/>
            <person name="Sorokin D.Y."/>
            <person name="Muyzer G."/>
            <person name="Woyke T."/>
        </authorList>
    </citation>
    <scope>NUCLEOTIDE SEQUENCE [LARGE SCALE GENOMIC DNA]</scope>
    <source>
        <strain evidence="14">DSM 19089 / UNIQEM U267 / AHT2</strain>
    </source>
</reference>
<dbReference type="PIRSF" id="PIRSF038941">
    <property type="entry name" value="NspC"/>
    <property type="match status" value="1"/>
</dbReference>
<keyword evidence="14" id="KW-1185">Reference proteome</keyword>
<dbReference type="CDD" id="cd06829">
    <property type="entry name" value="PLPDE_III_CANSDC"/>
    <property type="match status" value="1"/>
</dbReference>
<dbReference type="GO" id="GO:0008295">
    <property type="term" value="P:spermidine biosynthetic process"/>
    <property type="evidence" value="ECO:0007669"/>
    <property type="project" value="UniProtKB-KW"/>
</dbReference>
<dbReference type="PANTHER" id="PTHR43727:SF1">
    <property type="entry name" value="CARBOXYNORSPERMIDINE_CARBOXYSPERMIDINE DECARBOXYLASE"/>
    <property type="match status" value="1"/>
</dbReference>
<dbReference type="KEGG" id="dak:DaAHT2_0113"/>